<dbReference type="Gene3D" id="3.90.1720.10">
    <property type="entry name" value="endopeptidase domain like (from Nostoc punctiforme)"/>
    <property type="match status" value="1"/>
</dbReference>
<keyword evidence="1" id="KW-0175">Coiled coil</keyword>
<dbReference type="Proteomes" id="UP000594836">
    <property type="component" value="Chromosome"/>
</dbReference>
<evidence type="ECO:0000256" key="1">
    <source>
        <dbReference type="SAM" id="Coils"/>
    </source>
</evidence>
<evidence type="ECO:0000313" key="4">
    <source>
        <dbReference type="EMBL" id="QPT09880.1"/>
    </source>
</evidence>
<accession>A0A7T3E6R6</accession>
<feature type="domain" description="Peptidase C51" evidence="3">
    <location>
        <begin position="528"/>
        <end position="607"/>
    </location>
</feature>
<dbReference type="Pfam" id="PF05257">
    <property type="entry name" value="CHAP"/>
    <property type="match status" value="1"/>
</dbReference>
<feature type="compositionally biased region" description="Basic and acidic residues" evidence="2">
    <location>
        <begin position="450"/>
        <end position="477"/>
    </location>
</feature>
<protein>
    <submittedName>
        <fullName evidence="4">TIGR02594 family protein</fullName>
    </submittedName>
</protein>
<feature type="coiled-coil region" evidence="1">
    <location>
        <begin position="81"/>
        <end position="115"/>
    </location>
</feature>
<sequence length="1327" mass="136939">MKTSIVIGGDSKGAVQAVEELKGGVVEAGNAARAASAPIQQLDAAQRQAATSARGVAQAAGGAASAVGASTGSTRAATTAAQAQASAQDELTRQLRDQQEEIARLITANEAAAQSMTQMADRIGTLEERLAGSKKGHAEAANGAAAHKAAMQNLSFQIQDVGAQLSTVSGPEGLMRIFAQQGGQIFSALGAMSQAGGGAAASLGEVGKASEDAGKDAADLGQSVVDVADKVENTGSKFGAFAGFLAGPWGAGILVAVSVLTPLVGKLFEADDAAEKAAKGGMELVDALDKQKYATDAAREAIKAYNEQQEKSRKQQQLTTQATIDQAAALIKKAEAQRQDTAAKIADRLADSRDPNRAMSGSAPGVGTTFLNNIDLAGLQADAKAQDKALEDLRQLRRNLIGDFASAEAKAAGDALAGINRKYDLLAQKAREAAASNDRLTASLTNTLKANEKARQAELEEERKRQRDANRKPEKVSLGDQLQREQSANLLAYAQRYTGRSENNAGDRNVLNDLFKQANVAIDPKITAWCAAFVNSVLAANGLQGTVTAKGAADLSARSFLNYGQSTDDPNKGDIVVSRRGRNEAQGHVGFYQGTDAKGNILVLGGNTSDKVGTSTIARKDVLGFRRAPTAAEAYKDAEKSAQDALKDFQKDLEQVTSLYLPATAEAKKYADELARIDKLAKSYDPKKADSGLSAEDAEAARKALATAHEKRLKEINTTPEQKAAEDAKKAIEGVISSLGEELTARKALDPVTKAMAKHQDELNKLSGEARVKKEAELRAGYAQVEAYKEIEEATRAAAQAQRQFQDLALDAFDAIVVGGEKAGDVIDRLAQTIASAAIEATVFGTGPLAALLKAPGAGGKATAAPAASGVTGVAGQLVADQIGKTTGKSVGDRLDKLFGDKTSKAQLLQNAGYGYTAASVTGGNGIGGALGGALGGKAASALLGNLGGFAGPIGSVVGGILGGIVGNLFNKPKSGSAVITSVDTGATLGGNKEITAALSGSAKSIQSGIQKIADQLGGGVGAFNVSIGKREDYYRVDGNGSTRVSDKHPGSGLLYNGKDEAEAITIAIANAIADGAVTGLSPRVQRAVQSSPDIDKALAEAVKVQNLELTMGGITAQIDKAFADFERQAKDRVRIAQAYGFDVVAIEKKNGEDRAKLADQLTKQQVGSLQKLIEEMTTGSLAEGTAIDKIAAINTSITKAKADLDAGVEGAGDTLASLYQQRLALSKEAYGTTSGYAADRAATLDEARTAIAKANARIVAASGSTTSDPALQTTNSALATTNATLDEMADQNARMVAALERSNDLLASMASSSSPYYGNLKQLANV</sequence>
<feature type="coiled-coil region" evidence="1">
    <location>
        <begin position="376"/>
        <end position="410"/>
    </location>
</feature>
<feature type="region of interest" description="Disordered" evidence="2">
    <location>
        <begin position="444"/>
        <end position="481"/>
    </location>
</feature>
<dbReference type="NCBIfam" id="TIGR02594">
    <property type="entry name" value="TIGR02594 family protein"/>
    <property type="match status" value="1"/>
</dbReference>
<gene>
    <name evidence="4" type="ORF">I6G38_06465</name>
</gene>
<evidence type="ECO:0000256" key="2">
    <source>
        <dbReference type="SAM" id="MobiDB-lite"/>
    </source>
</evidence>
<name>A0A7T3E6R6_SPHPI</name>
<evidence type="ECO:0000313" key="5">
    <source>
        <dbReference type="Proteomes" id="UP000594836"/>
    </source>
</evidence>
<dbReference type="PANTHER" id="PTHR34491">
    <property type="entry name" value="A-TYPE INCLUSION PROTEIN, PUTATIVE-RELATED"/>
    <property type="match status" value="1"/>
</dbReference>
<dbReference type="PANTHER" id="PTHR34491:SF156">
    <property type="entry name" value="KINESIN MOTOR DOMAIN-CONTAINING PROTEIN"/>
    <property type="match status" value="1"/>
</dbReference>
<proteinExistence type="predicted"/>
<evidence type="ECO:0000259" key="3">
    <source>
        <dbReference type="Pfam" id="PF05257"/>
    </source>
</evidence>
<feature type="coiled-coil region" evidence="1">
    <location>
        <begin position="756"/>
        <end position="811"/>
    </location>
</feature>
<dbReference type="InterPro" id="IPR013423">
    <property type="entry name" value="CHP02594"/>
</dbReference>
<organism evidence="4 5">
    <name type="scientific">Sphingomonas paucimobilis</name>
    <name type="common">Pseudomonas paucimobilis</name>
    <dbReference type="NCBI Taxonomy" id="13689"/>
    <lineage>
        <taxon>Bacteria</taxon>
        <taxon>Pseudomonadati</taxon>
        <taxon>Pseudomonadota</taxon>
        <taxon>Alphaproteobacteria</taxon>
        <taxon>Sphingomonadales</taxon>
        <taxon>Sphingomonadaceae</taxon>
        <taxon>Sphingomonas</taxon>
    </lineage>
</organism>
<dbReference type="EMBL" id="CP065713">
    <property type="protein sequence ID" value="QPT09880.1"/>
    <property type="molecule type" value="Genomic_DNA"/>
</dbReference>
<dbReference type="InterPro" id="IPR007921">
    <property type="entry name" value="CHAP_dom"/>
</dbReference>
<reference evidence="4 5" key="1">
    <citation type="submission" date="2020-12" db="EMBL/GenBank/DDBJ databases">
        <title>FDA dAtabase for Regulatory Grade micrObial Sequences (FDA-ARGOS): Supporting development and validation of Infectious Disease Dx tests.</title>
        <authorList>
            <person name="Sproer C."/>
            <person name="Gronow S."/>
            <person name="Severitt S."/>
            <person name="Schroder I."/>
            <person name="Tallon L."/>
            <person name="Sadzewicz L."/>
            <person name="Zhao X."/>
            <person name="Boylan J."/>
            <person name="Ott S."/>
            <person name="Bowen H."/>
            <person name="Vavikolanu K."/>
            <person name="Mehta A."/>
            <person name="Aluvathingal J."/>
            <person name="Nadendla S."/>
            <person name="Lowell S."/>
            <person name="Myers T."/>
            <person name="Yan Y."/>
            <person name="Sichtig H."/>
        </authorList>
    </citation>
    <scope>NUCLEOTIDE SEQUENCE [LARGE SCALE GENOMIC DNA]</scope>
    <source>
        <strain evidence="4 5">FDAARGOS_881</strain>
    </source>
</reference>
<dbReference type="RefSeq" id="WP_197939272.1">
    <property type="nucleotide sequence ID" value="NZ_CP065713.1"/>
</dbReference>